<evidence type="ECO:0000313" key="2">
    <source>
        <dbReference type="EMBL" id="ORX67991.1"/>
    </source>
</evidence>
<dbReference type="RefSeq" id="XP_040741837.1">
    <property type="nucleotide sequence ID" value="XM_040891619.1"/>
</dbReference>
<evidence type="ECO:0000313" key="3">
    <source>
        <dbReference type="Proteomes" id="UP000193922"/>
    </source>
</evidence>
<comment type="caution">
    <text evidence="2">The sequence shown here is derived from an EMBL/GenBank/DDBJ whole genome shotgun (WGS) entry which is preliminary data.</text>
</comment>
<protein>
    <submittedName>
        <fullName evidence="2">Uncharacterized protein</fullName>
    </submittedName>
</protein>
<sequence length="199" mass="21458">MRLFTCVALLSAAAIPGFSAPVSTGSVSRRGLLDLDLGLCLDLSLLGLVNLDINKSGCSSKGTEQKPIKVDKEICGQIRNNNVNPDDIYVHCEQHWSTREAEHDNNNGYYKSETGPTGYGNAGYKSVAPEHENTGYKTVAPEHENAGYKTVTPKHENTGYKAVVPEYHSKNGADCDTAPKHENAGYKAVAPAYVANPAY</sequence>
<dbReference type="AlphaFoldDB" id="A0A1Y1W388"/>
<gene>
    <name evidence="2" type="ORF">DL89DRAFT_39642</name>
</gene>
<keyword evidence="3" id="KW-1185">Reference proteome</keyword>
<dbReference type="OrthoDB" id="10498641at2759"/>
<proteinExistence type="predicted"/>
<feature type="chain" id="PRO_5012824452" evidence="1">
    <location>
        <begin position="20"/>
        <end position="199"/>
    </location>
</feature>
<dbReference type="GeneID" id="63808267"/>
<organism evidence="2 3">
    <name type="scientific">Linderina pennispora</name>
    <dbReference type="NCBI Taxonomy" id="61395"/>
    <lineage>
        <taxon>Eukaryota</taxon>
        <taxon>Fungi</taxon>
        <taxon>Fungi incertae sedis</taxon>
        <taxon>Zoopagomycota</taxon>
        <taxon>Kickxellomycotina</taxon>
        <taxon>Kickxellomycetes</taxon>
        <taxon>Kickxellales</taxon>
        <taxon>Kickxellaceae</taxon>
        <taxon>Linderina</taxon>
    </lineage>
</organism>
<feature type="signal peptide" evidence="1">
    <location>
        <begin position="1"/>
        <end position="19"/>
    </location>
</feature>
<dbReference type="EMBL" id="MCFD01000011">
    <property type="protein sequence ID" value="ORX67991.1"/>
    <property type="molecule type" value="Genomic_DNA"/>
</dbReference>
<keyword evidence="1" id="KW-0732">Signal</keyword>
<reference evidence="2 3" key="1">
    <citation type="submission" date="2016-07" db="EMBL/GenBank/DDBJ databases">
        <title>Pervasive Adenine N6-methylation of Active Genes in Fungi.</title>
        <authorList>
            <consortium name="DOE Joint Genome Institute"/>
            <person name="Mondo S.J."/>
            <person name="Dannebaum R.O."/>
            <person name="Kuo R.C."/>
            <person name="Labutti K."/>
            <person name="Haridas S."/>
            <person name="Kuo A."/>
            <person name="Salamov A."/>
            <person name="Ahrendt S.R."/>
            <person name="Lipzen A."/>
            <person name="Sullivan W."/>
            <person name="Andreopoulos W.B."/>
            <person name="Clum A."/>
            <person name="Lindquist E."/>
            <person name="Daum C."/>
            <person name="Ramamoorthy G.K."/>
            <person name="Gryganskyi A."/>
            <person name="Culley D."/>
            <person name="Magnuson J.K."/>
            <person name="James T.Y."/>
            <person name="O'Malley M.A."/>
            <person name="Stajich J.E."/>
            <person name="Spatafora J.W."/>
            <person name="Visel A."/>
            <person name="Grigoriev I.V."/>
        </authorList>
    </citation>
    <scope>NUCLEOTIDE SEQUENCE [LARGE SCALE GENOMIC DNA]</scope>
    <source>
        <strain evidence="2 3">ATCC 12442</strain>
    </source>
</reference>
<dbReference type="Proteomes" id="UP000193922">
    <property type="component" value="Unassembled WGS sequence"/>
</dbReference>
<accession>A0A1Y1W388</accession>
<name>A0A1Y1W388_9FUNG</name>
<evidence type="ECO:0000256" key="1">
    <source>
        <dbReference type="SAM" id="SignalP"/>
    </source>
</evidence>